<dbReference type="InterPro" id="IPR006740">
    <property type="entry name" value="DUF604"/>
</dbReference>
<keyword evidence="2" id="KW-0472">Membrane</keyword>
<comment type="caution">
    <text evidence="3">The sequence shown here is derived from an EMBL/GenBank/DDBJ whole genome shotgun (WGS) entry which is preliminary data.</text>
</comment>
<dbReference type="Gene3D" id="3.90.550.50">
    <property type="match status" value="1"/>
</dbReference>
<feature type="region of interest" description="Disordered" evidence="1">
    <location>
        <begin position="102"/>
        <end position="122"/>
    </location>
</feature>
<evidence type="ECO:0000256" key="1">
    <source>
        <dbReference type="SAM" id="MobiDB-lite"/>
    </source>
</evidence>
<organism evidence="3 4">
    <name type="scientific">Rubroshorea leprosula</name>
    <dbReference type="NCBI Taxonomy" id="152421"/>
    <lineage>
        <taxon>Eukaryota</taxon>
        <taxon>Viridiplantae</taxon>
        <taxon>Streptophyta</taxon>
        <taxon>Embryophyta</taxon>
        <taxon>Tracheophyta</taxon>
        <taxon>Spermatophyta</taxon>
        <taxon>Magnoliopsida</taxon>
        <taxon>eudicotyledons</taxon>
        <taxon>Gunneridae</taxon>
        <taxon>Pentapetalae</taxon>
        <taxon>rosids</taxon>
        <taxon>malvids</taxon>
        <taxon>Malvales</taxon>
        <taxon>Dipterocarpaceae</taxon>
        <taxon>Rubroshorea</taxon>
    </lineage>
</organism>
<keyword evidence="2" id="KW-1133">Transmembrane helix</keyword>
<feature type="compositionally biased region" description="Pro residues" evidence="1">
    <location>
        <begin position="108"/>
        <end position="122"/>
    </location>
</feature>
<dbReference type="Proteomes" id="UP001054252">
    <property type="component" value="Unassembled WGS sequence"/>
</dbReference>
<dbReference type="AlphaFoldDB" id="A0AAV5J238"/>
<evidence type="ECO:0000313" key="3">
    <source>
        <dbReference type="EMBL" id="GKV04103.1"/>
    </source>
</evidence>
<keyword evidence="2" id="KW-0812">Transmembrane</keyword>
<keyword evidence="4" id="KW-1185">Reference proteome</keyword>
<feature type="transmembrane region" description="Helical" evidence="2">
    <location>
        <begin position="41"/>
        <end position="62"/>
    </location>
</feature>
<name>A0AAV5J238_9ROSI</name>
<dbReference type="Pfam" id="PF04646">
    <property type="entry name" value="DUF604"/>
    <property type="match status" value="1"/>
</dbReference>
<sequence length="558" mass="63460">MMVPNVMMLPSYNNDVVKISNDRSPRSARCRGRRWRQSRTVTAVVAVVALLFSTTAWFSLVFSGTTSTRSWRRFKEWEGSPISISRSLPWSNRRSRAYFGSRFRHPSVEPPPPSRIIQPPTPAIPRNRSLSERGKGGNELSLNHIVFGIAGSSHLWKRRKEFVRLWWRPEDMRGHVWVEEQVPAEEGDDSLPPLMVSEDISRFRYTNPTGHPSGLRISRIVTESFNLGLSDVRWFVLGDDDTIFNTDNLLAVLSKYDTSEMVYIGSPSESHSANAYFSHSMAFGGGGIAISYPLAEALTNFHDECIERYPKFYGSDDRLHACITELGVPLTRELGFHQWDIRGNAHGLLSSHPIAPFVSIHHVEVVDPFFPGLSSLDSLKLFTKAMKAEPRSFLQRSICYDHARHLTFSVSLGYVVQVFPDIVLPRELERSERTYSAWNGLRQSHEFDLDIRDPYKSVCKKPVIFFLKDVGKNGNTTWGSYRRAKGKGDLKRKLFCFPRSPPLQNVQNIQVIGYPLRKNWHLVPRRPCCKVSHSSDELLRLTVGECEKGSLSPVVDAL</sequence>
<protein>
    <submittedName>
        <fullName evidence="3">Uncharacterized protein</fullName>
    </submittedName>
</protein>
<evidence type="ECO:0000256" key="2">
    <source>
        <dbReference type="SAM" id="Phobius"/>
    </source>
</evidence>
<dbReference type="EMBL" id="BPVZ01000021">
    <property type="protein sequence ID" value="GKV04103.1"/>
    <property type="molecule type" value="Genomic_DNA"/>
</dbReference>
<gene>
    <name evidence="3" type="ORF">SLEP1_g16308</name>
</gene>
<reference evidence="3 4" key="1">
    <citation type="journal article" date="2021" name="Commun. Biol.">
        <title>The genome of Shorea leprosula (Dipterocarpaceae) highlights the ecological relevance of drought in aseasonal tropical rainforests.</title>
        <authorList>
            <person name="Ng K.K.S."/>
            <person name="Kobayashi M.J."/>
            <person name="Fawcett J.A."/>
            <person name="Hatakeyama M."/>
            <person name="Paape T."/>
            <person name="Ng C.H."/>
            <person name="Ang C.C."/>
            <person name="Tnah L.H."/>
            <person name="Lee C.T."/>
            <person name="Nishiyama T."/>
            <person name="Sese J."/>
            <person name="O'Brien M.J."/>
            <person name="Copetti D."/>
            <person name="Mohd Noor M.I."/>
            <person name="Ong R.C."/>
            <person name="Putra M."/>
            <person name="Sireger I.Z."/>
            <person name="Indrioko S."/>
            <person name="Kosugi Y."/>
            <person name="Izuno A."/>
            <person name="Isagi Y."/>
            <person name="Lee S.L."/>
            <person name="Shimizu K.K."/>
        </authorList>
    </citation>
    <scope>NUCLEOTIDE SEQUENCE [LARGE SCALE GENOMIC DNA]</scope>
    <source>
        <strain evidence="3">214</strain>
    </source>
</reference>
<dbReference type="FunFam" id="3.90.550.50:FF:000026">
    <property type="entry name" value="Glycoprotein-N-acetylgalactosamine 3-beta-galactosyltransferase 1"/>
    <property type="match status" value="1"/>
</dbReference>
<proteinExistence type="predicted"/>
<evidence type="ECO:0000313" key="4">
    <source>
        <dbReference type="Proteomes" id="UP001054252"/>
    </source>
</evidence>
<dbReference type="PANTHER" id="PTHR10811">
    <property type="entry name" value="FRINGE-RELATED"/>
    <property type="match status" value="1"/>
</dbReference>
<accession>A0AAV5J238</accession>